<comment type="caution">
    <text evidence="1">The sequence shown here is derived from an EMBL/GenBank/DDBJ whole genome shotgun (WGS) entry which is preliminary data.</text>
</comment>
<protein>
    <submittedName>
        <fullName evidence="1">Uncharacterized protein</fullName>
    </submittedName>
</protein>
<dbReference type="Proteomes" id="UP001501509">
    <property type="component" value="Unassembled WGS sequence"/>
</dbReference>
<dbReference type="RefSeq" id="WP_344545492.1">
    <property type="nucleotide sequence ID" value="NZ_BAAATD010000008.1"/>
</dbReference>
<reference evidence="1 2" key="1">
    <citation type="journal article" date="2019" name="Int. J. Syst. Evol. Microbiol.">
        <title>The Global Catalogue of Microorganisms (GCM) 10K type strain sequencing project: providing services to taxonomists for standard genome sequencing and annotation.</title>
        <authorList>
            <consortium name="The Broad Institute Genomics Platform"/>
            <consortium name="The Broad Institute Genome Sequencing Center for Infectious Disease"/>
            <person name="Wu L."/>
            <person name="Ma J."/>
        </authorList>
    </citation>
    <scope>NUCLEOTIDE SEQUENCE [LARGE SCALE GENOMIC DNA]</scope>
    <source>
        <strain evidence="1 2">JCM 6833</strain>
    </source>
</reference>
<sequence>MTNPTTPNRPVVPGDLFARHQIINGLVDLAAFLEANPQVPVDEYGENFTVYVRNDCDAAARTEVDRLAALLGVPVEDDTARDGHYTATKRFGRIRYRVVHIPTRAKQRHDAVYSYARNIQVDGPAEGRAA</sequence>
<gene>
    <name evidence="1" type="ORF">GCM10010411_56600</name>
</gene>
<organism evidence="1 2">
    <name type="scientific">Actinomadura fulvescens</name>
    <dbReference type="NCBI Taxonomy" id="46160"/>
    <lineage>
        <taxon>Bacteria</taxon>
        <taxon>Bacillati</taxon>
        <taxon>Actinomycetota</taxon>
        <taxon>Actinomycetes</taxon>
        <taxon>Streptosporangiales</taxon>
        <taxon>Thermomonosporaceae</taxon>
        <taxon>Actinomadura</taxon>
    </lineage>
</organism>
<keyword evidence="2" id="KW-1185">Reference proteome</keyword>
<dbReference type="EMBL" id="BAAATD010000008">
    <property type="protein sequence ID" value="GAA2614363.1"/>
    <property type="molecule type" value="Genomic_DNA"/>
</dbReference>
<name>A0ABN3Q581_9ACTN</name>
<accession>A0ABN3Q581</accession>
<proteinExistence type="predicted"/>
<evidence type="ECO:0000313" key="2">
    <source>
        <dbReference type="Proteomes" id="UP001501509"/>
    </source>
</evidence>
<evidence type="ECO:0000313" key="1">
    <source>
        <dbReference type="EMBL" id="GAA2614363.1"/>
    </source>
</evidence>